<dbReference type="Gene3D" id="3.40.50.1820">
    <property type="entry name" value="alpha/beta hydrolase"/>
    <property type="match status" value="1"/>
</dbReference>
<proteinExistence type="predicted"/>
<feature type="domain" description="AB hydrolase-1" evidence="2">
    <location>
        <begin position="222"/>
        <end position="345"/>
    </location>
</feature>
<accession>A0ABR6VQZ1</accession>
<evidence type="ECO:0000259" key="2">
    <source>
        <dbReference type="Pfam" id="PF00561"/>
    </source>
</evidence>
<dbReference type="PANTHER" id="PTHR46331">
    <property type="entry name" value="VALACYCLOVIR HYDROLASE"/>
    <property type="match status" value="1"/>
</dbReference>
<feature type="signal peptide" evidence="1">
    <location>
        <begin position="1"/>
        <end position="18"/>
    </location>
</feature>
<keyword evidence="1" id="KW-0732">Signal</keyword>
<dbReference type="Gene3D" id="2.60.120.260">
    <property type="entry name" value="Galactose-binding domain-like"/>
    <property type="match status" value="1"/>
</dbReference>
<feature type="chain" id="PRO_5045557356" evidence="1">
    <location>
        <begin position="19"/>
        <end position="436"/>
    </location>
</feature>
<organism evidence="3 4">
    <name type="scientific">Rufibacter sediminis</name>
    <dbReference type="NCBI Taxonomy" id="2762756"/>
    <lineage>
        <taxon>Bacteria</taxon>
        <taxon>Pseudomonadati</taxon>
        <taxon>Bacteroidota</taxon>
        <taxon>Cytophagia</taxon>
        <taxon>Cytophagales</taxon>
        <taxon>Hymenobacteraceae</taxon>
        <taxon>Rufibacter</taxon>
    </lineage>
</organism>
<keyword evidence="3" id="KW-0378">Hydrolase</keyword>
<dbReference type="RefSeq" id="WP_186634818.1">
    <property type="nucleotide sequence ID" value="NZ_JACOAF010000019.1"/>
</dbReference>
<dbReference type="Pfam" id="PF00561">
    <property type="entry name" value="Abhydrolase_1"/>
    <property type="match status" value="1"/>
</dbReference>
<evidence type="ECO:0000313" key="4">
    <source>
        <dbReference type="Proteomes" id="UP000659698"/>
    </source>
</evidence>
<comment type="caution">
    <text evidence="3">The sequence shown here is derived from an EMBL/GenBank/DDBJ whole genome shotgun (WGS) entry which is preliminary data.</text>
</comment>
<dbReference type="GO" id="GO:0016787">
    <property type="term" value="F:hydrolase activity"/>
    <property type="evidence" value="ECO:0007669"/>
    <property type="project" value="UniProtKB-KW"/>
</dbReference>
<evidence type="ECO:0000256" key="1">
    <source>
        <dbReference type="SAM" id="SignalP"/>
    </source>
</evidence>
<gene>
    <name evidence="3" type="ORF">H7U12_06540</name>
</gene>
<name>A0ABR6VQZ1_9BACT</name>
<dbReference type="PANTHER" id="PTHR46331:SF2">
    <property type="entry name" value="VALACYCLOVIR HYDROLASE"/>
    <property type="match status" value="1"/>
</dbReference>
<dbReference type="InterPro" id="IPR000073">
    <property type="entry name" value="AB_hydrolase_1"/>
</dbReference>
<protein>
    <submittedName>
        <fullName evidence="3">Alpha/beta hydrolase</fullName>
    </submittedName>
</protein>
<dbReference type="SUPFAM" id="SSF53474">
    <property type="entry name" value="alpha/beta-Hydrolases"/>
    <property type="match status" value="1"/>
</dbReference>
<sequence>MKYILAFVLILSSLSSMAQVKKYVNSLFFLPNIPTEKYAGSNYRFKIDIKSQPEDTLSKVTIYALQVGKGDYDFLEYNHPTSLPQDTLWNTYTIHGKLSEQTRKIWFYVNQVGNGKFFIDNLTLQISDKGTWRTIDIPDGDFEKVDPANPLKKFEKSLKIPAGTRLSIEQVSNPTPSKALLVTASGGKLHWITQYGSNPPKGNYCSIKGTPVYYETYGEGEPLLLLHGNGQSIGAFSRQIPELAKKYKVICVDTRAQGKSIDSSSAPLSYNLFADDMKTLLDSLNLRKVHVVGWSDGGNTALTMAIKYPAYVDKIAVMGANLNPTSAAVLESMLKQTSKDLARLKKQDDSKSRQSSRLLTLLLTEPNIPAQDLNNIQARTLVMAGENDVIKEQHTKLIAANIKGSKLIIFKGQTHNLPKENPALFNEAVLQFLAGQ</sequence>
<dbReference type="Proteomes" id="UP000659698">
    <property type="component" value="Unassembled WGS sequence"/>
</dbReference>
<reference evidence="3 4" key="1">
    <citation type="journal article" date="2019" name="Int. J. Syst. Evol. Microbiol.">
        <title>Rufibacter sediminis sp. nov., isolated from freshwater lake sediment.</title>
        <authorList>
            <person name="Qu J.H."/>
            <person name="Zhang L.J."/>
            <person name="Fu Y.H."/>
            <person name="Li H.F."/>
        </authorList>
    </citation>
    <scope>NUCLEOTIDE SEQUENCE [LARGE SCALE GENOMIC DNA]</scope>
    <source>
        <strain evidence="3 4">H-1</strain>
    </source>
</reference>
<dbReference type="EMBL" id="JACOAF010000019">
    <property type="protein sequence ID" value="MBC3539332.1"/>
    <property type="molecule type" value="Genomic_DNA"/>
</dbReference>
<keyword evidence="4" id="KW-1185">Reference proteome</keyword>
<evidence type="ECO:0000313" key="3">
    <source>
        <dbReference type="EMBL" id="MBC3539332.1"/>
    </source>
</evidence>
<dbReference type="InterPro" id="IPR029058">
    <property type="entry name" value="AB_hydrolase_fold"/>
</dbReference>